<dbReference type="PATRIC" id="fig|270351.10.peg.2689"/>
<dbReference type="InterPro" id="IPR002346">
    <property type="entry name" value="Mopterin_DH_FAD-bd"/>
</dbReference>
<dbReference type="STRING" id="270351.Maq22A_c13990"/>
<evidence type="ECO:0000256" key="3">
    <source>
        <dbReference type="ARBA" id="ARBA00023002"/>
    </source>
</evidence>
<dbReference type="Pfam" id="PF00941">
    <property type="entry name" value="FAD_binding_5"/>
    <property type="match status" value="1"/>
</dbReference>
<gene>
    <name evidence="5" type="primary">coxM</name>
    <name evidence="5" type="ORF">Maq22A_c13990</name>
</gene>
<keyword evidence="1" id="KW-0285">Flavoprotein</keyword>
<dbReference type="Gene3D" id="3.30.390.50">
    <property type="entry name" value="CO dehydrogenase flavoprotein, C-terminal domain"/>
    <property type="match status" value="1"/>
</dbReference>
<accession>A0A0C6FBY5</accession>
<evidence type="ECO:0000313" key="6">
    <source>
        <dbReference type="Proteomes" id="UP000061432"/>
    </source>
</evidence>
<dbReference type="SMART" id="SM01092">
    <property type="entry name" value="CO_deh_flav_C"/>
    <property type="match status" value="1"/>
</dbReference>
<feature type="domain" description="FAD-binding PCMH-type" evidence="4">
    <location>
        <begin position="1"/>
        <end position="177"/>
    </location>
</feature>
<keyword evidence="2" id="KW-0274">FAD</keyword>
<dbReference type="InterPro" id="IPR016166">
    <property type="entry name" value="FAD-bd_PCMH"/>
</dbReference>
<name>A0A0C6FBY5_9HYPH</name>
<protein>
    <submittedName>
        <fullName evidence="5">Carbon monoxide dehydrogenase</fullName>
    </submittedName>
</protein>
<organism evidence="5 6">
    <name type="scientific">Methylobacterium aquaticum</name>
    <dbReference type="NCBI Taxonomy" id="270351"/>
    <lineage>
        <taxon>Bacteria</taxon>
        <taxon>Pseudomonadati</taxon>
        <taxon>Pseudomonadota</taxon>
        <taxon>Alphaproteobacteria</taxon>
        <taxon>Hyphomicrobiales</taxon>
        <taxon>Methylobacteriaceae</taxon>
        <taxon>Methylobacterium</taxon>
    </lineage>
</organism>
<evidence type="ECO:0000256" key="1">
    <source>
        <dbReference type="ARBA" id="ARBA00022630"/>
    </source>
</evidence>
<dbReference type="GO" id="GO:0016491">
    <property type="term" value="F:oxidoreductase activity"/>
    <property type="evidence" value="ECO:0007669"/>
    <property type="project" value="UniProtKB-KW"/>
</dbReference>
<keyword evidence="3" id="KW-0560">Oxidoreductase</keyword>
<dbReference type="SUPFAM" id="SSF55447">
    <property type="entry name" value="CO dehydrogenase flavoprotein C-terminal domain-like"/>
    <property type="match status" value="1"/>
</dbReference>
<dbReference type="EMBL" id="AP014704">
    <property type="protein sequence ID" value="BAQ45993.1"/>
    <property type="molecule type" value="Genomic_DNA"/>
</dbReference>
<dbReference type="SUPFAM" id="SSF56176">
    <property type="entry name" value="FAD-binding/transporter-associated domain-like"/>
    <property type="match status" value="1"/>
</dbReference>
<dbReference type="InterPro" id="IPR016167">
    <property type="entry name" value="FAD-bd_PCMH_sub1"/>
</dbReference>
<reference evidence="6" key="2">
    <citation type="submission" date="2015-01" db="EMBL/GenBank/DDBJ databases">
        <title>Complete genome sequence of Methylobacterium aquaticum strain 22A.</title>
        <authorList>
            <person name="Tani A."/>
            <person name="Ogura Y."/>
            <person name="Hayashi T."/>
        </authorList>
    </citation>
    <scope>NUCLEOTIDE SEQUENCE [LARGE SCALE GENOMIC DNA]</scope>
    <source>
        <strain evidence="6">MA-22A</strain>
    </source>
</reference>
<dbReference type="Gene3D" id="3.30.43.10">
    <property type="entry name" value="Uridine Diphospho-n-acetylenolpyruvylglucosamine Reductase, domain 2"/>
    <property type="match status" value="1"/>
</dbReference>
<dbReference type="PROSITE" id="PS51387">
    <property type="entry name" value="FAD_PCMH"/>
    <property type="match status" value="1"/>
</dbReference>
<dbReference type="OrthoDB" id="9793944at2"/>
<dbReference type="InterPro" id="IPR005107">
    <property type="entry name" value="CO_DH_flav_C"/>
</dbReference>
<evidence type="ECO:0000313" key="5">
    <source>
        <dbReference type="EMBL" id="BAQ45993.1"/>
    </source>
</evidence>
<dbReference type="AlphaFoldDB" id="A0A0C6FBY5"/>
<dbReference type="InterPro" id="IPR051312">
    <property type="entry name" value="Diverse_Substr_Oxidored"/>
</dbReference>
<dbReference type="PANTHER" id="PTHR42659:SF2">
    <property type="entry name" value="XANTHINE DEHYDROGENASE SUBUNIT C-RELATED"/>
    <property type="match status" value="1"/>
</dbReference>
<dbReference type="InterPro" id="IPR036683">
    <property type="entry name" value="CO_DH_flav_C_dom_sf"/>
</dbReference>
<dbReference type="Gene3D" id="3.30.465.10">
    <property type="match status" value="1"/>
</dbReference>
<dbReference type="KEGG" id="maqu:Maq22A_c13990"/>
<dbReference type="RefSeq" id="WP_048427912.1">
    <property type="nucleotide sequence ID" value="NZ_AP014704.1"/>
</dbReference>
<evidence type="ECO:0000259" key="4">
    <source>
        <dbReference type="PROSITE" id="PS51387"/>
    </source>
</evidence>
<dbReference type="Pfam" id="PF03450">
    <property type="entry name" value="CO_deh_flav_C"/>
    <property type="match status" value="1"/>
</dbReference>
<dbReference type="GO" id="GO:0071949">
    <property type="term" value="F:FAD binding"/>
    <property type="evidence" value="ECO:0007669"/>
    <property type="project" value="InterPro"/>
</dbReference>
<dbReference type="InterPro" id="IPR016169">
    <property type="entry name" value="FAD-bd_PCMH_sub2"/>
</dbReference>
<proteinExistence type="predicted"/>
<reference evidence="5 6" key="1">
    <citation type="journal article" date="2015" name="Genome Announc.">
        <title>Complete Genome Sequence of Methylobacterium aquaticum Strain 22A, Isolated from Racomitrium japonicum Moss.</title>
        <authorList>
            <person name="Tani A."/>
            <person name="Ogura Y."/>
            <person name="Hayashi T."/>
            <person name="Kimbara K."/>
        </authorList>
    </citation>
    <scope>NUCLEOTIDE SEQUENCE [LARGE SCALE GENOMIC DNA]</scope>
    <source>
        <strain evidence="5 6">MA-22A</strain>
    </source>
</reference>
<dbReference type="Proteomes" id="UP000061432">
    <property type="component" value="Chromosome"/>
</dbReference>
<dbReference type="InterPro" id="IPR036318">
    <property type="entry name" value="FAD-bd_PCMH-like_sf"/>
</dbReference>
<sequence length="279" mass="30393">MKPARFDYLRAASLDEVLEALTRHRDEARIVAGGQSLVPMLNMRLTKPALIVDLMRIETLRSPRRENGALVIPAGVRQTLLLDRPGLADEVPLLAAALPFVGHVQTRARGTLCGSVAHADPSAEIPLCLVALEGEVHLRSAKRARRVRADDFFVGMMVTDRADDELVEAIALPVRRPGSGYAFAEMARRHGDFAIVACAAVVDGQRMRLAVGGVADRPTARDWPLLDGAALDDALNALAWDLGAGDDVHATARYRRNLVRRLGRQVLEQAAEEARRCHG</sequence>
<dbReference type="PANTHER" id="PTHR42659">
    <property type="entry name" value="XANTHINE DEHYDROGENASE SUBUNIT C-RELATED"/>
    <property type="match status" value="1"/>
</dbReference>
<evidence type="ECO:0000256" key="2">
    <source>
        <dbReference type="ARBA" id="ARBA00022827"/>
    </source>
</evidence>